<accession>A0A1H4NFL4</accession>
<evidence type="ECO:0000259" key="1">
    <source>
        <dbReference type="Pfam" id="PF13229"/>
    </source>
</evidence>
<reference evidence="2 3" key="1">
    <citation type="submission" date="2016-10" db="EMBL/GenBank/DDBJ databases">
        <authorList>
            <person name="de Groot N.N."/>
        </authorList>
    </citation>
    <scope>NUCLEOTIDE SEQUENCE [LARGE SCALE GENOMIC DNA]</scope>
    <source>
        <strain evidence="2 3">DSM 21799</strain>
    </source>
</reference>
<organism evidence="2 3">
    <name type="scientific">Paramicrobacterium humi</name>
    <dbReference type="NCBI Taxonomy" id="640635"/>
    <lineage>
        <taxon>Bacteria</taxon>
        <taxon>Bacillati</taxon>
        <taxon>Actinomycetota</taxon>
        <taxon>Actinomycetes</taxon>
        <taxon>Micrococcales</taxon>
        <taxon>Microbacteriaceae</taxon>
        <taxon>Paramicrobacterium</taxon>
    </lineage>
</organism>
<dbReference type="Gene3D" id="2.160.20.10">
    <property type="entry name" value="Single-stranded right-handed beta-helix, Pectin lyase-like"/>
    <property type="match status" value="1"/>
</dbReference>
<gene>
    <name evidence="2" type="ORF">SAMN04489806_2172</name>
</gene>
<protein>
    <submittedName>
        <fullName evidence="2">Parallel beta-helix repeat (Two copies)</fullName>
    </submittedName>
</protein>
<sequence>MSENVSSERSISRRDGLIWGAGAMAAGGVIGRLPAASLGPGQNNRQYDVNVEQPSVYATLYGVIADGRADDSKALNNALKSAAADRRILVLPAKSTVALKEPLLVPTNARLNMNGSTLMSYVTGNQASVQISSKSNVHIHDGRIDWINSDDDQETEWRHGIALLGCSNVRLENLVISNHRGDGIYIGAGAASDVGEQLASNSEIVISGVHCLGNHRQGMSLVTASGVYVSESSFRGTNGTHPQSGVDLEPNTDVEVLENVNFNGCTFSDNSGFGLAISTRAEPQARQSGFTFVSCHFEKNAKDGIYLHNAQGAAFLGTFVKSNGGSGVRLASSELGSTKHINFTSATFANNGEEGAVLAGAFEDLAFMGCRFENNSDNLASKPPHFGLDINPTRQSRDLRLIGNRITGQQQRGSLRTGSMVLGLTLIGNAIVGTAGSAVDLNDDRQTRVEISSASSNLAGTVRITPTSPGSTAVEVRAPGEEYPRLSVNSAGISFGSGEIQSDVSFFRDGPNLLKSDGKLVAGKGLGVGNSSEGHELGVLIKKIEVFDAAGRSLGFIPIFDSIS</sequence>
<feature type="domain" description="Right handed beta helix" evidence="1">
    <location>
        <begin position="287"/>
        <end position="445"/>
    </location>
</feature>
<feature type="domain" description="Right handed beta helix" evidence="1">
    <location>
        <begin position="129"/>
        <end position="281"/>
    </location>
</feature>
<dbReference type="AlphaFoldDB" id="A0A1H4NFL4"/>
<evidence type="ECO:0000313" key="3">
    <source>
        <dbReference type="Proteomes" id="UP000199183"/>
    </source>
</evidence>
<dbReference type="STRING" id="640635.SAMN04489806_2172"/>
<keyword evidence="3" id="KW-1185">Reference proteome</keyword>
<evidence type="ECO:0000313" key="2">
    <source>
        <dbReference type="EMBL" id="SEB93695.1"/>
    </source>
</evidence>
<dbReference type="InterPro" id="IPR039448">
    <property type="entry name" value="Beta_helix"/>
</dbReference>
<proteinExistence type="predicted"/>
<dbReference type="InterPro" id="IPR012334">
    <property type="entry name" value="Pectin_lyas_fold"/>
</dbReference>
<dbReference type="InterPro" id="IPR011050">
    <property type="entry name" value="Pectin_lyase_fold/virulence"/>
</dbReference>
<dbReference type="EMBL" id="FNRY01000001">
    <property type="protein sequence ID" value="SEB93695.1"/>
    <property type="molecule type" value="Genomic_DNA"/>
</dbReference>
<dbReference type="Pfam" id="PF13229">
    <property type="entry name" value="Beta_helix"/>
    <property type="match status" value="2"/>
</dbReference>
<dbReference type="Proteomes" id="UP000199183">
    <property type="component" value="Unassembled WGS sequence"/>
</dbReference>
<dbReference type="OrthoDB" id="3734640at2"/>
<name>A0A1H4NFL4_9MICO</name>
<dbReference type="InterPro" id="IPR006626">
    <property type="entry name" value="PbH1"/>
</dbReference>
<dbReference type="SUPFAM" id="SSF51126">
    <property type="entry name" value="Pectin lyase-like"/>
    <property type="match status" value="1"/>
</dbReference>
<dbReference type="SMART" id="SM00710">
    <property type="entry name" value="PbH1"/>
    <property type="match status" value="7"/>
</dbReference>